<dbReference type="Gene3D" id="3.90.550.10">
    <property type="entry name" value="Spore Coat Polysaccharide Biosynthesis Protein SpsA, Chain A"/>
    <property type="match status" value="1"/>
</dbReference>
<dbReference type="SUPFAM" id="SSF53448">
    <property type="entry name" value="Nucleotide-diphospho-sugar transferases"/>
    <property type="match status" value="1"/>
</dbReference>
<evidence type="ECO:0000313" key="1">
    <source>
        <dbReference type="EMBL" id="TKA48789.1"/>
    </source>
</evidence>
<accession>A0A4V5N9S7</accession>
<feature type="non-terminal residue" evidence="1">
    <location>
        <position position="75"/>
    </location>
</feature>
<dbReference type="STRING" id="329884.A0A4V5N9S7"/>
<sequence length="75" mass="8154">MATSANPNPERVVDSSKVWTTLITNTAYLPGLLTLEASLRYAGSKYPLIALYTDSFPPEGHAALDRRGIAKKHVP</sequence>
<gene>
    <name evidence="1" type="ORF">B0A55_13043</name>
</gene>
<name>A0A4V5N9S7_9PEZI</name>
<organism evidence="1 2">
    <name type="scientific">Friedmanniomyces simplex</name>
    <dbReference type="NCBI Taxonomy" id="329884"/>
    <lineage>
        <taxon>Eukaryota</taxon>
        <taxon>Fungi</taxon>
        <taxon>Dikarya</taxon>
        <taxon>Ascomycota</taxon>
        <taxon>Pezizomycotina</taxon>
        <taxon>Dothideomycetes</taxon>
        <taxon>Dothideomycetidae</taxon>
        <taxon>Mycosphaerellales</taxon>
        <taxon>Teratosphaeriaceae</taxon>
        <taxon>Friedmanniomyces</taxon>
    </lineage>
</organism>
<dbReference type="EMBL" id="NAJQ01002134">
    <property type="protein sequence ID" value="TKA48789.1"/>
    <property type="molecule type" value="Genomic_DNA"/>
</dbReference>
<dbReference type="AlphaFoldDB" id="A0A4V5N9S7"/>
<dbReference type="Proteomes" id="UP000309340">
    <property type="component" value="Unassembled WGS sequence"/>
</dbReference>
<protein>
    <submittedName>
        <fullName evidence="1">Uncharacterized protein</fullName>
    </submittedName>
</protein>
<dbReference type="InterPro" id="IPR029044">
    <property type="entry name" value="Nucleotide-diphossugar_trans"/>
</dbReference>
<keyword evidence="2" id="KW-1185">Reference proteome</keyword>
<comment type="caution">
    <text evidence="1">The sequence shown here is derived from an EMBL/GenBank/DDBJ whole genome shotgun (WGS) entry which is preliminary data.</text>
</comment>
<dbReference type="OrthoDB" id="2014201at2759"/>
<proteinExistence type="predicted"/>
<evidence type="ECO:0000313" key="2">
    <source>
        <dbReference type="Proteomes" id="UP000309340"/>
    </source>
</evidence>
<reference evidence="1 2" key="1">
    <citation type="submission" date="2017-03" db="EMBL/GenBank/DDBJ databases">
        <title>Genomes of endolithic fungi from Antarctica.</title>
        <authorList>
            <person name="Coleine C."/>
            <person name="Masonjones S."/>
            <person name="Stajich J.E."/>
        </authorList>
    </citation>
    <scope>NUCLEOTIDE SEQUENCE [LARGE SCALE GENOMIC DNA]</scope>
    <source>
        <strain evidence="1 2">CCFEE 5184</strain>
    </source>
</reference>